<feature type="transmembrane region" description="Helical" evidence="2">
    <location>
        <begin position="394"/>
        <end position="414"/>
    </location>
</feature>
<dbReference type="Pfam" id="PF03703">
    <property type="entry name" value="bPH_2"/>
    <property type="match status" value="3"/>
</dbReference>
<accession>A0A1H8LY29</accession>
<feature type="compositionally biased region" description="Basic and acidic residues" evidence="1">
    <location>
        <begin position="178"/>
        <end position="192"/>
    </location>
</feature>
<keyword evidence="5" id="KW-1185">Reference proteome</keyword>
<keyword evidence="2" id="KW-0812">Transmembrane</keyword>
<dbReference type="Proteomes" id="UP000198775">
    <property type="component" value="Unassembled WGS sequence"/>
</dbReference>
<feature type="region of interest" description="Disordered" evidence="1">
    <location>
        <begin position="143"/>
        <end position="192"/>
    </location>
</feature>
<feature type="domain" description="YdbS-like PH" evidence="3">
    <location>
        <begin position="63"/>
        <end position="142"/>
    </location>
</feature>
<evidence type="ECO:0000256" key="2">
    <source>
        <dbReference type="SAM" id="Phobius"/>
    </source>
</evidence>
<evidence type="ECO:0000259" key="3">
    <source>
        <dbReference type="Pfam" id="PF03703"/>
    </source>
</evidence>
<feature type="transmembrane region" description="Helical" evidence="2">
    <location>
        <begin position="40"/>
        <end position="64"/>
    </location>
</feature>
<keyword evidence="2" id="KW-1133">Transmembrane helix</keyword>
<dbReference type="RefSeq" id="WP_092659702.1">
    <property type="nucleotide sequence ID" value="NZ_FOCX01000008.1"/>
</dbReference>
<feature type="compositionally biased region" description="Basic and acidic residues" evidence="1">
    <location>
        <begin position="143"/>
        <end position="153"/>
    </location>
</feature>
<keyword evidence="2" id="KW-0472">Membrane</keyword>
<feature type="transmembrane region" description="Helical" evidence="2">
    <location>
        <begin position="261"/>
        <end position="287"/>
    </location>
</feature>
<reference evidence="5" key="1">
    <citation type="submission" date="2016-10" db="EMBL/GenBank/DDBJ databases">
        <authorList>
            <person name="Varghese N."/>
            <person name="Submissions S."/>
        </authorList>
    </citation>
    <scope>NUCLEOTIDE SEQUENCE [LARGE SCALE GENOMIC DNA]</scope>
    <source>
        <strain evidence="5">IBRC-M 10043</strain>
    </source>
</reference>
<dbReference type="InterPro" id="IPR014529">
    <property type="entry name" value="UCP026631"/>
</dbReference>
<feature type="transmembrane region" description="Helical" evidence="2">
    <location>
        <begin position="420"/>
        <end position="437"/>
    </location>
</feature>
<dbReference type="PANTHER" id="PTHR34473">
    <property type="entry name" value="UPF0699 TRANSMEMBRANE PROTEIN YDBS"/>
    <property type="match status" value="1"/>
</dbReference>
<dbReference type="EMBL" id="FOCX01000008">
    <property type="protein sequence ID" value="SEO10017.1"/>
    <property type="molecule type" value="Genomic_DNA"/>
</dbReference>
<evidence type="ECO:0000256" key="1">
    <source>
        <dbReference type="SAM" id="MobiDB-lite"/>
    </source>
</evidence>
<feature type="domain" description="YdbS-like PH" evidence="3">
    <location>
        <begin position="289"/>
        <end position="365"/>
    </location>
</feature>
<dbReference type="PANTHER" id="PTHR34473:SF3">
    <property type="entry name" value="TRANSMEMBRANE PROTEIN-RELATED"/>
    <property type="match status" value="1"/>
</dbReference>
<evidence type="ECO:0000313" key="5">
    <source>
        <dbReference type="Proteomes" id="UP000198775"/>
    </source>
</evidence>
<evidence type="ECO:0000313" key="4">
    <source>
        <dbReference type="EMBL" id="SEO10017.1"/>
    </source>
</evidence>
<protein>
    <submittedName>
        <fullName evidence="4">Putative membrane protein</fullName>
    </submittedName>
</protein>
<proteinExistence type="predicted"/>
<feature type="domain" description="YdbS-like PH" evidence="3">
    <location>
        <begin position="439"/>
        <end position="518"/>
    </location>
</feature>
<name>A0A1H8LY29_9EURY</name>
<dbReference type="PIRSF" id="PIRSF026631">
    <property type="entry name" value="UCP026631"/>
    <property type="match status" value="1"/>
</dbReference>
<feature type="transmembrane region" description="Helical" evidence="2">
    <location>
        <begin position="12"/>
        <end position="34"/>
    </location>
</feature>
<gene>
    <name evidence="4" type="ORF">SAMN05216388_100853</name>
</gene>
<dbReference type="OrthoDB" id="107421at2157"/>
<dbReference type="AlphaFoldDB" id="A0A1H8LY29"/>
<sequence>MKLHPLSAVTRSLQRGLVAASFAFFLTAIGQFAAPELLGSFALIAGLFVLLFVVGVAYGVAYYYRFEYALTPDTFDVYSGVIGRQEREIPYRRIQNVDVTESIFHRIVGVAIVQIETAGGSETEATLNFVAADEARRLQREIRDRRARARDEGTADGEAAAAETADEATAEGVTGPSETRHADPEAVADRLSREGDLQPETTLFELGSTELLVLALTSFQLASVAFLLFGFPIVGDLIVGVFASLTGIEAPVDALTSTPDLAILVGLLAVAFAAVTMWAVSSVVTFLQYYGFTLGRQGEDLVYERGLLQRYSGSIPTDKIQTLTIQENVLMRALGYAGFTVETAGYSPGQSDQGPQSAIPLAGREHTLALARELEPFDELSFTRSPKRARRRYGVRYGLVVLGLSALTVGLSVAVPAFDLWYLPLLLLVGVPPAAHLKWKHRGYCVGEDHFVVRDGFWNRKTRIVPYYRLQTVIRQRTVFQRRLELAHLTADTATASLLGRQDATAYDIEADVAGDLYELNRDRLQASLRGGN</sequence>
<organism evidence="4 5">
    <name type="scientific">Halorientalis persicus</name>
    <dbReference type="NCBI Taxonomy" id="1367881"/>
    <lineage>
        <taxon>Archaea</taxon>
        <taxon>Methanobacteriati</taxon>
        <taxon>Methanobacteriota</taxon>
        <taxon>Stenosarchaea group</taxon>
        <taxon>Halobacteria</taxon>
        <taxon>Halobacteriales</taxon>
        <taxon>Haloarculaceae</taxon>
        <taxon>Halorientalis</taxon>
    </lineage>
</organism>
<dbReference type="InterPro" id="IPR005182">
    <property type="entry name" value="YdbS-like_PH"/>
</dbReference>